<comment type="subunit">
    <text evidence="6">Forms a complex with DabB.</text>
</comment>
<comment type="similarity">
    <text evidence="6">Belongs to the inorganic carbon transporter (TC 9.A.2) DabA family.</text>
</comment>
<comment type="function">
    <text evidence="6">Part of an energy-coupled inorganic carbon pump.</text>
</comment>
<accession>A0ABW5JTR2</accession>
<proteinExistence type="inferred from homology"/>
<dbReference type="Pfam" id="PF10070">
    <property type="entry name" value="DabA"/>
    <property type="match status" value="1"/>
</dbReference>
<keyword evidence="1 6" id="KW-0813">Transport</keyword>
<evidence type="ECO:0000313" key="7">
    <source>
        <dbReference type="EMBL" id="MFD2535971.1"/>
    </source>
</evidence>
<protein>
    <recommendedName>
        <fullName evidence="6">Probable inorganic carbon transporter subunit DabA</fullName>
    </recommendedName>
</protein>
<comment type="cofactor">
    <cofactor evidence="6">
        <name>Zn(2+)</name>
        <dbReference type="ChEBI" id="CHEBI:29105"/>
    </cofactor>
</comment>
<evidence type="ECO:0000313" key="8">
    <source>
        <dbReference type="Proteomes" id="UP001597441"/>
    </source>
</evidence>
<dbReference type="PANTHER" id="PTHR38344:SF1">
    <property type="entry name" value="INORGANIC CARBON TRANSPORTER SUBUNIT DABA-RELATED"/>
    <property type="match status" value="1"/>
</dbReference>
<evidence type="ECO:0000256" key="1">
    <source>
        <dbReference type="ARBA" id="ARBA00022448"/>
    </source>
</evidence>
<feature type="binding site" evidence="6">
    <location>
        <position position="290"/>
    </location>
    <ligand>
        <name>Zn(2+)</name>
        <dbReference type="ChEBI" id="CHEBI:29105"/>
    </ligand>
</feature>
<evidence type="ECO:0000256" key="6">
    <source>
        <dbReference type="HAMAP-Rule" id="MF_01871"/>
    </source>
</evidence>
<comment type="subcellular location">
    <subcellularLocation>
        <location evidence="6">Cell membrane</location>
        <topology evidence="6">Peripheral membrane protein</topology>
    </subcellularLocation>
</comment>
<dbReference type="HAMAP" id="MF_01871">
    <property type="entry name" value="DabA"/>
    <property type="match status" value="1"/>
</dbReference>
<evidence type="ECO:0000256" key="3">
    <source>
        <dbReference type="ARBA" id="ARBA00022723"/>
    </source>
</evidence>
<dbReference type="Proteomes" id="UP001597441">
    <property type="component" value="Unassembled WGS sequence"/>
</dbReference>
<gene>
    <name evidence="6" type="primary">dabA</name>
    <name evidence="7" type="ORF">ACFSQS_12720</name>
</gene>
<keyword evidence="5 6" id="KW-0472">Membrane</keyword>
<name>A0ABW5JTR2_9FLAO</name>
<dbReference type="PANTHER" id="PTHR38344">
    <property type="entry name" value="UPF0753 PROTEIN AQ_863"/>
    <property type="match status" value="1"/>
</dbReference>
<evidence type="ECO:0000256" key="5">
    <source>
        <dbReference type="ARBA" id="ARBA00023136"/>
    </source>
</evidence>
<evidence type="ECO:0000256" key="2">
    <source>
        <dbReference type="ARBA" id="ARBA00022475"/>
    </source>
</evidence>
<keyword evidence="8" id="KW-1185">Reference proteome</keyword>
<evidence type="ECO:0000256" key="4">
    <source>
        <dbReference type="ARBA" id="ARBA00022833"/>
    </source>
</evidence>
<comment type="caution">
    <text evidence="7">The sequence shown here is derived from an EMBL/GenBank/DDBJ whole genome shotgun (WGS) entry which is preliminary data.</text>
</comment>
<dbReference type="EMBL" id="JBHULK010000005">
    <property type="protein sequence ID" value="MFD2535971.1"/>
    <property type="molecule type" value="Genomic_DNA"/>
</dbReference>
<sequence length="767" mass="86290">MQDILKSIEKATQTFGTTWPLYAFVASNPLSGYEHMPFDKAAQLASRLLKASTYPNASEFKAALQRNDIDNDVLLNCLSENQLFESSGFYLKQMLAHEQNKTKAKYGKLDVIMSKWLSAFLDEGLAEWQMPNKEQGFYKAWKLLAVFDASLGKKLITTLPETSLEAIKIVLDKNDICNYQAFFEEHMAALSGWVGYIKHRENNASLWNQSFPITMEDYLAVRLSIAQHIYGKLNNVEAPANNATQFKLKNTWLKAWEQTFQNNLIAAISSNNKVTRPKTVIEAQMVFCIDTRSELIRRHIEAHGNYETYGYAGFFGIAMDYKRFDTNIISKACPPIVGSPYLVTEKPNPEQQNKVHLFKRQKQQGKAMQYVLKRLKNMLPSSFGFVEGAGFFYGLSLIMQTLIPQSFFKIKTKSSNSHEDFCEPEISYNQGCESEGIPIALDEKVAIVKSAFSLTGWQNFAPLVLFVGHGSHTTNNPFASSLDCGACAANPGRHNARLLAKLANLQEVRDVLKTAHNISIPNETLFIGAEHNTTTDAITLFDGNVPTSHLEALAILKQNLAKAQKTATQERLCMESGSIDLALKKATDWDETRPEWGLAKNAGFIIAPRSLTQNTNLDGRCFLHSYNYKQDKTGEALEGILCGPMVVTQWINNHYYFTTVDTDKFGGGSKITHNITGKFGVLQGNGGDIKMGLPLQSLKATDKELYHKPLRLTVVIQAPLKRVENILKKHHHLKNLVDNEWIYLKILDPDNQNLPTSYTKDLKWQVL</sequence>
<keyword evidence="3 6" id="KW-0479">Metal-binding</keyword>
<dbReference type="RefSeq" id="WP_388019501.1">
    <property type="nucleotide sequence ID" value="NZ_JBHUDT010000005.1"/>
</dbReference>
<feature type="binding site" evidence="6">
    <location>
        <position position="484"/>
    </location>
    <ligand>
        <name>Zn(2+)</name>
        <dbReference type="ChEBI" id="CHEBI:29105"/>
    </ligand>
</feature>
<dbReference type="InterPro" id="IPR018752">
    <property type="entry name" value="DabA"/>
</dbReference>
<feature type="binding site" evidence="6">
    <location>
        <position position="288"/>
    </location>
    <ligand>
        <name>Zn(2+)</name>
        <dbReference type="ChEBI" id="CHEBI:29105"/>
    </ligand>
</feature>
<organism evidence="7 8">
    <name type="scientific">Gelatiniphilus marinus</name>
    <dbReference type="NCBI Taxonomy" id="1759464"/>
    <lineage>
        <taxon>Bacteria</taxon>
        <taxon>Pseudomonadati</taxon>
        <taxon>Bacteroidota</taxon>
        <taxon>Flavobacteriia</taxon>
        <taxon>Flavobacteriales</taxon>
        <taxon>Flavobacteriaceae</taxon>
        <taxon>Gelatiniphilus</taxon>
    </lineage>
</organism>
<reference evidence="8" key="1">
    <citation type="journal article" date="2019" name="Int. J. Syst. Evol. Microbiol.">
        <title>The Global Catalogue of Microorganisms (GCM) 10K type strain sequencing project: providing services to taxonomists for standard genome sequencing and annotation.</title>
        <authorList>
            <consortium name="The Broad Institute Genomics Platform"/>
            <consortium name="The Broad Institute Genome Sequencing Center for Infectious Disease"/>
            <person name="Wu L."/>
            <person name="Ma J."/>
        </authorList>
    </citation>
    <scope>NUCLEOTIDE SEQUENCE [LARGE SCALE GENOMIC DNA]</scope>
    <source>
        <strain evidence="8">KCTC 42903</strain>
    </source>
</reference>
<keyword evidence="2 6" id="KW-1003">Cell membrane</keyword>
<keyword evidence="4 6" id="KW-0862">Zinc</keyword>
<feature type="binding site" evidence="6">
    <location>
        <position position="469"/>
    </location>
    <ligand>
        <name>Zn(2+)</name>
        <dbReference type="ChEBI" id="CHEBI:29105"/>
    </ligand>
</feature>